<evidence type="ECO:0000313" key="2">
    <source>
        <dbReference type="Proteomes" id="UP000231019"/>
    </source>
</evidence>
<organism evidence="1 2">
    <name type="scientific">bacterium (Candidatus Blackallbacteria) CG17_big_fil_post_rev_8_21_14_2_50_48_46</name>
    <dbReference type="NCBI Taxonomy" id="2014261"/>
    <lineage>
        <taxon>Bacteria</taxon>
        <taxon>Candidatus Blackallbacteria</taxon>
    </lineage>
</organism>
<sequence length="167" mass="19144">MNQRFQGLVLTWLKETLYPLALQVAQLPPETLPADLLVQILPLPNTQEPPFYDTLDARTYCSECPLFCAVLLARDLLSGAEADVLVKCIWGLIWRDAQERAVARDLDFATNGFDLPSAEYAARFDQADAQWQRWLNMSETVRTSWEDLLSDYADQRLWSLTFWSGEP</sequence>
<name>A0A2M7G1R9_9BACT</name>
<gene>
    <name evidence="1" type="ORF">COW36_16260</name>
</gene>
<reference evidence="1 2" key="1">
    <citation type="submission" date="2017-09" db="EMBL/GenBank/DDBJ databases">
        <title>Depth-based differentiation of microbial function through sediment-hosted aquifers and enrichment of novel symbionts in the deep terrestrial subsurface.</title>
        <authorList>
            <person name="Probst A.J."/>
            <person name="Ladd B."/>
            <person name="Jarett J.K."/>
            <person name="Geller-Mcgrath D.E."/>
            <person name="Sieber C.M."/>
            <person name="Emerson J.B."/>
            <person name="Anantharaman K."/>
            <person name="Thomas B.C."/>
            <person name="Malmstrom R."/>
            <person name="Stieglmeier M."/>
            <person name="Klingl A."/>
            <person name="Woyke T."/>
            <person name="Ryan C.M."/>
            <person name="Banfield J.F."/>
        </authorList>
    </citation>
    <scope>NUCLEOTIDE SEQUENCE [LARGE SCALE GENOMIC DNA]</scope>
    <source>
        <strain evidence="1">CG17_big_fil_post_rev_8_21_14_2_50_48_46</strain>
    </source>
</reference>
<proteinExistence type="predicted"/>
<comment type="caution">
    <text evidence="1">The sequence shown here is derived from an EMBL/GenBank/DDBJ whole genome shotgun (WGS) entry which is preliminary data.</text>
</comment>
<accession>A0A2M7G1R9</accession>
<protein>
    <submittedName>
        <fullName evidence="1">Uncharacterized protein</fullName>
    </submittedName>
</protein>
<dbReference type="AlphaFoldDB" id="A0A2M7G1R9"/>
<dbReference type="EMBL" id="PFFQ01000047">
    <property type="protein sequence ID" value="PIW15689.1"/>
    <property type="molecule type" value="Genomic_DNA"/>
</dbReference>
<evidence type="ECO:0000313" key="1">
    <source>
        <dbReference type="EMBL" id="PIW15689.1"/>
    </source>
</evidence>
<dbReference type="Proteomes" id="UP000231019">
    <property type="component" value="Unassembled WGS sequence"/>
</dbReference>